<comment type="similarity">
    <text evidence="4">Belongs to the eIF-3 subunit H family.</text>
</comment>
<reference evidence="6 7" key="1">
    <citation type="journal article" date="2016" name="Proc. Natl. Acad. Sci. U.S.A.">
        <title>Comparative genomics of biotechnologically important yeasts.</title>
        <authorList>
            <person name="Riley R."/>
            <person name="Haridas S."/>
            <person name="Wolfe K.H."/>
            <person name="Lopes M.R."/>
            <person name="Hittinger C.T."/>
            <person name="Goeker M."/>
            <person name="Salamov A.A."/>
            <person name="Wisecaver J.H."/>
            <person name="Long T.M."/>
            <person name="Calvey C.H."/>
            <person name="Aerts A.L."/>
            <person name="Barry K.W."/>
            <person name="Choi C."/>
            <person name="Clum A."/>
            <person name="Coughlan A.Y."/>
            <person name="Deshpande S."/>
            <person name="Douglass A.P."/>
            <person name="Hanson S.J."/>
            <person name="Klenk H.-P."/>
            <person name="LaButti K.M."/>
            <person name="Lapidus A."/>
            <person name="Lindquist E.A."/>
            <person name="Lipzen A.M."/>
            <person name="Meier-Kolthoff J.P."/>
            <person name="Ohm R.A."/>
            <person name="Otillar R.P."/>
            <person name="Pangilinan J.L."/>
            <person name="Peng Y."/>
            <person name="Rokas A."/>
            <person name="Rosa C.A."/>
            <person name="Scheuner C."/>
            <person name="Sibirny A.A."/>
            <person name="Slot J.C."/>
            <person name="Stielow J.B."/>
            <person name="Sun H."/>
            <person name="Kurtzman C.P."/>
            <person name="Blackwell M."/>
            <person name="Grigoriev I.V."/>
            <person name="Jeffries T.W."/>
        </authorList>
    </citation>
    <scope>NUCLEOTIDE SEQUENCE [LARGE SCALE GENOMIC DNA]</scope>
    <source>
        <strain evidence="6 7">NRRL Y-11557</strain>
    </source>
</reference>
<dbReference type="PANTHER" id="PTHR10410">
    <property type="entry name" value="EUKARYOTIC TRANSLATION INITIATION FACTOR 3 -RELATED"/>
    <property type="match status" value="1"/>
</dbReference>
<dbReference type="GO" id="GO:0033290">
    <property type="term" value="C:eukaryotic 48S preinitiation complex"/>
    <property type="evidence" value="ECO:0007669"/>
    <property type="project" value="UniProtKB-UniRule"/>
</dbReference>
<keyword evidence="1 4" id="KW-0963">Cytoplasm</keyword>
<dbReference type="GO" id="GO:0008237">
    <property type="term" value="F:metallopeptidase activity"/>
    <property type="evidence" value="ECO:0007669"/>
    <property type="project" value="InterPro"/>
</dbReference>
<keyword evidence="2 4" id="KW-0396">Initiation factor</keyword>
<dbReference type="InterPro" id="IPR050242">
    <property type="entry name" value="JAMM_MPN+_peptidase_M67A"/>
</dbReference>
<sequence length="356" mass="39282">MAFPVTVLPELTTPVYSAVIDSGVLLKLTKHTSEAFPAAVCGLLLGLDANSVLQVTHAFPFPPSEGSGTSSSNDDASAPRSKANVRYQADMIRLLKEVNIEANPVGYYMSSYLGGFFNQALVDNLVALQAANPNSIVLVHDVTRSSQSSVCLKAYRLSAQFLATNKASGGKFSSEAVVKNNLTYLDILEELPISVKNSHLATALLQHLDSPTFTRNGDPTSFVSTSALAPNFDSLDLAIDPYLEKNVEFLLESVDDYYAEQGTFNYFQRQLAREQSKIQQWIQKTRSENALRERANLPTVSEDDWQKHFKFPTEPSRLDNLLISAQINQYCNQIEEYSSVVSSKLFAIQNGLDIHN</sequence>
<comment type="function">
    <text evidence="4">Component of the eukaryotic translation initiation factor 3 (eIF-3) complex, which is involved in protein synthesis of a specialized repertoire of mRNAs and, together with other initiation factors, stimulates binding of mRNA and methionyl-tRNAi to the 40S ribosome. The eIF-3 complex specifically targets and initiates translation of a subset of mRNAs involved in cell proliferation.</text>
</comment>
<dbReference type="AlphaFoldDB" id="A0A1E3PZJ5"/>
<dbReference type="EMBL" id="KV454299">
    <property type="protein sequence ID" value="ODQ70770.1"/>
    <property type="molecule type" value="Genomic_DNA"/>
</dbReference>
<evidence type="ECO:0000259" key="5">
    <source>
        <dbReference type="PROSITE" id="PS50249"/>
    </source>
</evidence>
<dbReference type="Gene3D" id="3.40.140.10">
    <property type="entry name" value="Cytidine Deaminase, domain 2"/>
    <property type="match status" value="1"/>
</dbReference>
<protein>
    <recommendedName>
        <fullName evidence="4">Eukaryotic translation initiation factor 3 subunit H</fullName>
        <shortName evidence="4">eIF3h</shortName>
    </recommendedName>
</protein>
<dbReference type="InterPro" id="IPR027524">
    <property type="entry name" value="eIF3h"/>
</dbReference>
<dbReference type="GO" id="GO:0016282">
    <property type="term" value="C:eukaryotic 43S preinitiation complex"/>
    <property type="evidence" value="ECO:0007669"/>
    <property type="project" value="UniProtKB-UniRule"/>
</dbReference>
<dbReference type="SMART" id="SM00232">
    <property type="entry name" value="JAB_MPN"/>
    <property type="match status" value="1"/>
</dbReference>
<dbReference type="GO" id="GO:0001732">
    <property type="term" value="P:formation of cytoplasmic translation initiation complex"/>
    <property type="evidence" value="ECO:0007669"/>
    <property type="project" value="UniProtKB-UniRule"/>
</dbReference>
<dbReference type="InterPro" id="IPR045810">
    <property type="entry name" value="eIF3h_C"/>
</dbReference>
<dbReference type="Proteomes" id="UP000094385">
    <property type="component" value="Unassembled WGS sequence"/>
</dbReference>
<gene>
    <name evidence="6" type="ORF">LIPSTDRAFT_5529</name>
</gene>
<dbReference type="GO" id="GO:0003743">
    <property type="term" value="F:translation initiation factor activity"/>
    <property type="evidence" value="ECO:0007669"/>
    <property type="project" value="UniProtKB-UniRule"/>
</dbReference>
<dbReference type="InterPro" id="IPR037518">
    <property type="entry name" value="MPN"/>
</dbReference>
<accession>A0A1E3PZJ5</accession>
<dbReference type="HAMAP" id="MF_03007">
    <property type="entry name" value="eIF3h"/>
    <property type="match status" value="1"/>
</dbReference>
<comment type="subunit">
    <text evidence="4">Component of the eukaryotic translation initiation factor 3 (eIF-3) complex.</text>
</comment>
<dbReference type="OrthoDB" id="10265695at2759"/>
<organism evidence="6 7">
    <name type="scientific">Lipomyces starkeyi NRRL Y-11557</name>
    <dbReference type="NCBI Taxonomy" id="675824"/>
    <lineage>
        <taxon>Eukaryota</taxon>
        <taxon>Fungi</taxon>
        <taxon>Dikarya</taxon>
        <taxon>Ascomycota</taxon>
        <taxon>Saccharomycotina</taxon>
        <taxon>Lipomycetes</taxon>
        <taxon>Lipomycetales</taxon>
        <taxon>Lipomycetaceae</taxon>
        <taxon>Lipomyces</taxon>
    </lineage>
</organism>
<evidence type="ECO:0000256" key="3">
    <source>
        <dbReference type="ARBA" id="ARBA00022917"/>
    </source>
</evidence>
<feature type="domain" description="MPN" evidence="5">
    <location>
        <begin position="18"/>
        <end position="161"/>
    </location>
</feature>
<comment type="subcellular location">
    <subcellularLocation>
        <location evidence="4">Cytoplasm</location>
    </subcellularLocation>
</comment>
<keyword evidence="7" id="KW-1185">Reference proteome</keyword>
<dbReference type="Pfam" id="PF01398">
    <property type="entry name" value="JAB"/>
    <property type="match status" value="1"/>
</dbReference>
<evidence type="ECO:0000256" key="2">
    <source>
        <dbReference type="ARBA" id="ARBA00022540"/>
    </source>
</evidence>
<dbReference type="STRING" id="675824.A0A1E3PZJ5"/>
<evidence type="ECO:0000313" key="7">
    <source>
        <dbReference type="Proteomes" id="UP000094385"/>
    </source>
</evidence>
<dbReference type="CDD" id="cd08065">
    <property type="entry name" value="MPN_eIF3h"/>
    <property type="match status" value="1"/>
</dbReference>
<keyword evidence="3 4" id="KW-0648">Protein biosynthesis</keyword>
<proteinExistence type="inferred from homology"/>
<dbReference type="InterPro" id="IPR000555">
    <property type="entry name" value="JAMM/MPN+_dom"/>
</dbReference>
<evidence type="ECO:0000256" key="4">
    <source>
        <dbReference type="HAMAP-Rule" id="MF_03007"/>
    </source>
</evidence>
<dbReference type="Pfam" id="PF19445">
    <property type="entry name" value="eIF3h_C"/>
    <property type="match status" value="1"/>
</dbReference>
<dbReference type="GO" id="GO:0005852">
    <property type="term" value="C:eukaryotic translation initiation factor 3 complex"/>
    <property type="evidence" value="ECO:0007669"/>
    <property type="project" value="UniProtKB-UniRule"/>
</dbReference>
<evidence type="ECO:0000313" key="6">
    <source>
        <dbReference type="EMBL" id="ODQ70770.1"/>
    </source>
</evidence>
<name>A0A1E3PZJ5_LIPST</name>
<evidence type="ECO:0000256" key="1">
    <source>
        <dbReference type="ARBA" id="ARBA00022490"/>
    </source>
</evidence>
<dbReference type="PROSITE" id="PS50249">
    <property type="entry name" value="MPN"/>
    <property type="match status" value="1"/>
</dbReference>